<organism evidence="2 3">
    <name type="scientific">Dictyobacter aurantiacus</name>
    <dbReference type="NCBI Taxonomy" id="1936993"/>
    <lineage>
        <taxon>Bacteria</taxon>
        <taxon>Bacillati</taxon>
        <taxon>Chloroflexota</taxon>
        <taxon>Ktedonobacteria</taxon>
        <taxon>Ktedonobacterales</taxon>
        <taxon>Dictyobacteraceae</taxon>
        <taxon>Dictyobacter</taxon>
    </lineage>
</organism>
<proteinExistence type="predicted"/>
<reference evidence="3" key="1">
    <citation type="submission" date="2018-12" db="EMBL/GenBank/DDBJ databases">
        <title>Tengunoibacter tsumagoiensis gen. nov., sp. nov., Dictyobacter kobayashii sp. nov., D. alpinus sp. nov., and D. joshuensis sp. nov. and description of Dictyobacteraceae fam. nov. within the order Ktedonobacterales isolated from Tengu-no-mugimeshi.</title>
        <authorList>
            <person name="Wang C.M."/>
            <person name="Zheng Y."/>
            <person name="Sakai Y."/>
            <person name="Toyoda A."/>
            <person name="Minakuchi Y."/>
            <person name="Abe K."/>
            <person name="Yokota A."/>
            <person name="Yabe S."/>
        </authorList>
    </citation>
    <scope>NUCLEOTIDE SEQUENCE [LARGE SCALE GENOMIC DNA]</scope>
    <source>
        <strain evidence="3">S-27</strain>
    </source>
</reference>
<keyword evidence="3" id="KW-1185">Reference proteome</keyword>
<dbReference type="OrthoDB" id="1157001at2"/>
<gene>
    <name evidence="2" type="ORF">KDAU_64460</name>
</gene>
<dbReference type="RefSeq" id="WP_126601556.1">
    <property type="nucleotide sequence ID" value="NZ_BIFQ01000002.1"/>
</dbReference>
<dbReference type="AlphaFoldDB" id="A0A401ZQG9"/>
<evidence type="ECO:0000313" key="3">
    <source>
        <dbReference type="Proteomes" id="UP000287224"/>
    </source>
</evidence>
<dbReference type="InterPro" id="IPR041698">
    <property type="entry name" value="Methyltransf_25"/>
</dbReference>
<evidence type="ECO:0000313" key="2">
    <source>
        <dbReference type="EMBL" id="GCE09117.1"/>
    </source>
</evidence>
<dbReference type="Pfam" id="PF13649">
    <property type="entry name" value="Methyltransf_25"/>
    <property type="match status" value="1"/>
</dbReference>
<sequence>MSINWETTTPCTEQITLDLINALLKAEPLAILHFGHMYSLINDLDPISATQMEQYLTIQPLYLGNVSDGKWGMASEDARRCLYDIRRTQAFILGIICCIRELQLELGRRNIYVVEAGGGTGILAIAAALAGADVVLLEINEETAHRASKFINSLSLSEKIKVICTDATIYIPERKFDVIISECLHTGVVKEPQIQIMQHLGRYLNPNGKFLPEGVYLSWVLADTDWTGIESDHIELSKIEKKIRSIGQWSQSPYLNFQIESMKENIGKIMFIVPLHTGSSNSVIAAMDITIYTPKSFVQPITLISGEAAFLGQPHIWKLNTAINSEDGSYAFGYFTPGGTFPKVIYRIL</sequence>
<protein>
    <recommendedName>
        <fullName evidence="1">Methyltransferase domain-containing protein</fullName>
    </recommendedName>
</protein>
<dbReference type="PANTHER" id="PTHR11006">
    <property type="entry name" value="PROTEIN ARGININE N-METHYLTRANSFERASE"/>
    <property type="match status" value="1"/>
</dbReference>
<accession>A0A401ZQG9</accession>
<dbReference type="EMBL" id="BIFQ01000002">
    <property type="protein sequence ID" value="GCE09117.1"/>
    <property type="molecule type" value="Genomic_DNA"/>
</dbReference>
<dbReference type="PANTHER" id="PTHR11006:SF53">
    <property type="entry name" value="PROTEIN ARGININE N-METHYLTRANSFERASE 3"/>
    <property type="match status" value="1"/>
</dbReference>
<dbReference type="SUPFAM" id="SSF53335">
    <property type="entry name" value="S-adenosyl-L-methionine-dependent methyltransferases"/>
    <property type="match status" value="1"/>
</dbReference>
<feature type="domain" description="Methyltransferase" evidence="1">
    <location>
        <begin position="113"/>
        <end position="208"/>
    </location>
</feature>
<comment type="caution">
    <text evidence="2">The sequence shown here is derived from an EMBL/GenBank/DDBJ whole genome shotgun (WGS) entry which is preliminary data.</text>
</comment>
<dbReference type="Proteomes" id="UP000287224">
    <property type="component" value="Unassembled WGS sequence"/>
</dbReference>
<dbReference type="InterPro" id="IPR029063">
    <property type="entry name" value="SAM-dependent_MTases_sf"/>
</dbReference>
<evidence type="ECO:0000259" key="1">
    <source>
        <dbReference type="Pfam" id="PF13649"/>
    </source>
</evidence>
<dbReference type="Gene3D" id="3.40.50.150">
    <property type="entry name" value="Vaccinia Virus protein VP39"/>
    <property type="match status" value="1"/>
</dbReference>
<dbReference type="InterPro" id="IPR025799">
    <property type="entry name" value="Arg_MeTrfase"/>
</dbReference>
<dbReference type="CDD" id="cd02440">
    <property type="entry name" value="AdoMet_MTases"/>
    <property type="match status" value="1"/>
</dbReference>
<dbReference type="GO" id="GO:0042054">
    <property type="term" value="F:histone methyltransferase activity"/>
    <property type="evidence" value="ECO:0007669"/>
    <property type="project" value="TreeGrafter"/>
</dbReference>
<dbReference type="GO" id="GO:0016274">
    <property type="term" value="F:protein-arginine N-methyltransferase activity"/>
    <property type="evidence" value="ECO:0007669"/>
    <property type="project" value="InterPro"/>
</dbReference>
<name>A0A401ZQG9_9CHLR</name>